<evidence type="ECO:0000313" key="10">
    <source>
        <dbReference type="EMBL" id="MDQ0425445.1"/>
    </source>
</evidence>
<dbReference type="Pfam" id="PF00528">
    <property type="entry name" value="BPD_transp_1"/>
    <property type="match status" value="1"/>
</dbReference>
<dbReference type="Proteomes" id="UP001240250">
    <property type="component" value="Unassembled WGS sequence"/>
</dbReference>
<dbReference type="Gene3D" id="1.10.3720.10">
    <property type="entry name" value="MetI-like"/>
    <property type="match status" value="1"/>
</dbReference>
<protein>
    <submittedName>
        <fullName evidence="10">Spermidine/putrescine transport system permease protein</fullName>
    </submittedName>
</protein>
<feature type="transmembrane region" description="Helical" evidence="8">
    <location>
        <begin position="240"/>
        <end position="259"/>
    </location>
</feature>
<feature type="transmembrane region" description="Helical" evidence="8">
    <location>
        <begin position="139"/>
        <end position="165"/>
    </location>
</feature>
<evidence type="ECO:0000313" key="11">
    <source>
        <dbReference type="Proteomes" id="UP001240250"/>
    </source>
</evidence>
<proteinExistence type="inferred from homology"/>
<keyword evidence="6 8" id="KW-1133">Transmembrane helix</keyword>
<dbReference type="InterPro" id="IPR035906">
    <property type="entry name" value="MetI-like_sf"/>
</dbReference>
<keyword evidence="11" id="KW-1185">Reference proteome</keyword>
<evidence type="ECO:0000256" key="4">
    <source>
        <dbReference type="ARBA" id="ARBA00022519"/>
    </source>
</evidence>
<dbReference type="PANTHER" id="PTHR43357">
    <property type="entry name" value="INNER MEMBRANE ABC TRANSPORTER PERMEASE PROTEIN YDCV"/>
    <property type="match status" value="1"/>
</dbReference>
<feature type="transmembrane region" description="Helical" evidence="8">
    <location>
        <begin position="196"/>
        <end position="220"/>
    </location>
</feature>
<evidence type="ECO:0000256" key="3">
    <source>
        <dbReference type="ARBA" id="ARBA00022475"/>
    </source>
</evidence>
<dbReference type="EMBL" id="JAUSVM010000001">
    <property type="protein sequence ID" value="MDQ0425445.1"/>
    <property type="molecule type" value="Genomic_DNA"/>
</dbReference>
<accession>A0ABU0GJA2</accession>
<organism evidence="10 11">
    <name type="scientific">Cellulomonas iranensis</name>
    <dbReference type="NCBI Taxonomy" id="76862"/>
    <lineage>
        <taxon>Bacteria</taxon>
        <taxon>Bacillati</taxon>
        <taxon>Actinomycetota</taxon>
        <taxon>Actinomycetes</taxon>
        <taxon>Micrococcales</taxon>
        <taxon>Cellulomonadaceae</taxon>
        <taxon>Cellulomonas</taxon>
    </lineage>
</organism>
<dbReference type="SUPFAM" id="SSF161098">
    <property type="entry name" value="MetI-like"/>
    <property type="match status" value="1"/>
</dbReference>
<evidence type="ECO:0000256" key="7">
    <source>
        <dbReference type="ARBA" id="ARBA00023136"/>
    </source>
</evidence>
<dbReference type="InterPro" id="IPR000515">
    <property type="entry name" value="MetI-like"/>
</dbReference>
<dbReference type="RefSeq" id="WP_070319892.1">
    <property type="nucleotide sequence ID" value="NZ_CP084585.1"/>
</dbReference>
<comment type="similarity">
    <text evidence="8">Belongs to the binding-protein-dependent transport system permease family.</text>
</comment>
<evidence type="ECO:0000256" key="6">
    <source>
        <dbReference type="ARBA" id="ARBA00022989"/>
    </source>
</evidence>
<dbReference type="PROSITE" id="PS50928">
    <property type="entry name" value="ABC_TM1"/>
    <property type="match status" value="1"/>
</dbReference>
<dbReference type="PANTHER" id="PTHR43357:SF4">
    <property type="entry name" value="INNER MEMBRANE ABC TRANSPORTER PERMEASE PROTEIN YDCV"/>
    <property type="match status" value="1"/>
</dbReference>
<name>A0ABU0GJA2_9CELL</name>
<gene>
    <name evidence="10" type="ORF">JO380_001826</name>
</gene>
<evidence type="ECO:0000256" key="5">
    <source>
        <dbReference type="ARBA" id="ARBA00022692"/>
    </source>
</evidence>
<keyword evidence="7 8" id="KW-0472">Membrane</keyword>
<comment type="caution">
    <text evidence="10">The sequence shown here is derived from an EMBL/GenBank/DDBJ whole genome shotgun (WGS) entry which is preliminary data.</text>
</comment>
<comment type="subcellular location">
    <subcellularLocation>
        <location evidence="1">Cell inner membrane</location>
        <topology evidence="1">Multi-pass membrane protein</topology>
    </subcellularLocation>
    <subcellularLocation>
        <location evidence="8">Cell membrane</location>
        <topology evidence="8">Multi-pass membrane protein</topology>
    </subcellularLocation>
</comment>
<keyword evidence="3" id="KW-1003">Cell membrane</keyword>
<dbReference type="CDD" id="cd06261">
    <property type="entry name" value="TM_PBP2"/>
    <property type="match status" value="1"/>
</dbReference>
<feature type="domain" description="ABC transmembrane type-1" evidence="9">
    <location>
        <begin position="71"/>
        <end position="259"/>
    </location>
</feature>
<evidence type="ECO:0000256" key="2">
    <source>
        <dbReference type="ARBA" id="ARBA00022448"/>
    </source>
</evidence>
<reference evidence="10 11" key="1">
    <citation type="submission" date="2023-07" db="EMBL/GenBank/DDBJ databases">
        <title>Sequencing the genomes of 1000 actinobacteria strains.</title>
        <authorList>
            <person name="Klenk H.-P."/>
        </authorList>
    </citation>
    <scope>NUCLEOTIDE SEQUENCE [LARGE SCALE GENOMIC DNA]</scope>
    <source>
        <strain evidence="10 11">DSM 14785</strain>
    </source>
</reference>
<keyword evidence="2 8" id="KW-0813">Transport</keyword>
<evidence type="ECO:0000256" key="8">
    <source>
        <dbReference type="RuleBase" id="RU363032"/>
    </source>
</evidence>
<keyword evidence="4" id="KW-0997">Cell inner membrane</keyword>
<evidence type="ECO:0000259" key="9">
    <source>
        <dbReference type="PROSITE" id="PS50928"/>
    </source>
</evidence>
<feature type="transmembrane region" description="Helical" evidence="8">
    <location>
        <begin position="65"/>
        <end position="94"/>
    </location>
</feature>
<evidence type="ECO:0000256" key="1">
    <source>
        <dbReference type="ARBA" id="ARBA00004429"/>
    </source>
</evidence>
<feature type="transmembrane region" description="Helical" evidence="8">
    <location>
        <begin position="106"/>
        <end position="127"/>
    </location>
</feature>
<keyword evidence="5 8" id="KW-0812">Transmembrane</keyword>
<sequence length="269" mass="27980">MADRSRTHRRTAGRVAAAVPVALVCAFLLLPLVVVVVSSFAAQNSFRFPPEGFSLRWYGEVLGNPAWVSSLAVSARLLLVVVPVVVLLGTLGGYAVGAGDFRGRRALSLLFVSPIMVPSVMLGLALLHQLQVAGLVGSAVGLVLAHVVVTFPFCVRVVAVSAAALDARLVRAAQDLGASPLRAFLTVTVPLLRPGIVAGAFLAAVISLGEVAVSVFVSGARTVTVPVRVYSAVQVQMEPSVAAISTLMLVAAVAVIAVLDRTLRISRFL</sequence>